<dbReference type="Proteomes" id="UP000516439">
    <property type="component" value="Chromosome"/>
</dbReference>
<organism evidence="1 2">
    <name type="scientific">Pedobacter riviphilus</name>
    <dbReference type="NCBI Taxonomy" id="2766984"/>
    <lineage>
        <taxon>Bacteria</taxon>
        <taxon>Pseudomonadati</taxon>
        <taxon>Bacteroidota</taxon>
        <taxon>Sphingobacteriia</taxon>
        <taxon>Sphingobacteriales</taxon>
        <taxon>Sphingobacteriaceae</taxon>
        <taxon>Pedobacter</taxon>
    </lineage>
</organism>
<evidence type="ECO:0000313" key="2">
    <source>
        <dbReference type="Proteomes" id="UP000516439"/>
    </source>
</evidence>
<evidence type="ECO:0000313" key="1">
    <source>
        <dbReference type="EMBL" id="QNR85154.1"/>
    </source>
</evidence>
<reference evidence="1 2" key="1">
    <citation type="submission" date="2020-09" db="EMBL/GenBank/DDBJ databases">
        <title>Pedobacter sp. SW-16 isolated from soil near Yeocheon.</title>
        <authorList>
            <person name="Im H.S."/>
            <person name="Joung Y."/>
            <person name="Lee S.-S."/>
        </authorList>
    </citation>
    <scope>NUCLEOTIDE SEQUENCE [LARGE SCALE GENOMIC DNA]</scope>
    <source>
        <strain evidence="1 2">SW-16</strain>
    </source>
</reference>
<protein>
    <submittedName>
        <fullName evidence="1">DUF4843 domain-containing protein</fullName>
    </submittedName>
</protein>
<proteinExistence type="predicted"/>
<dbReference type="RefSeq" id="WP_190327674.1">
    <property type="nucleotide sequence ID" value="NZ_CP061171.1"/>
</dbReference>
<dbReference type="EMBL" id="CP061171">
    <property type="protein sequence ID" value="QNR85154.1"/>
    <property type="molecule type" value="Genomic_DNA"/>
</dbReference>
<keyword evidence="2" id="KW-1185">Reference proteome</keyword>
<dbReference type="Pfam" id="PF16132">
    <property type="entry name" value="DUF4843"/>
    <property type="match status" value="1"/>
</dbReference>
<name>A0ABX6TI12_9SPHI</name>
<accession>A0ABX6TI12</accession>
<gene>
    <name evidence="1" type="ORF">H9N25_01195</name>
</gene>
<dbReference type="InterPro" id="IPR032299">
    <property type="entry name" value="DUF4843"/>
</dbReference>
<dbReference type="PROSITE" id="PS51257">
    <property type="entry name" value="PROKAR_LIPOPROTEIN"/>
    <property type="match status" value="1"/>
</dbReference>
<sequence>MKKYYLYKKINVCILFSIFLLGSCKENDNLLDYDTSTSYIYFAQPNADKRSEEKWIDSISYSFALDVQGLKEKTIAIPLRVSGVATAQNRKVNYAVNYDKSKANFEILTFSDPIIRAGRFTDTLYMKIRNTSELNTRIMSVVLDLKDNDDFKVGNQSNRSIKISFTNQLLEPKWWKTWVKVFGPYKPEVYRLWIQLYQLGADPSPDLYGVYPAPYYYWDNMPTFASASSFPVTYMYIDVLRKYLREHEVYPNGDTTQPRIYLP</sequence>